<keyword evidence="2" id="KW-0106">Calcium</keyword>
<protein>
    <recommendedName>
        <fullName evidence="4">C2 domain-containing protein</fullName>
    </recommendedName>
</protein>
<accession>A0A5J4Q1D5</accession>
<feature type="compositionally biased region" description="Basic and acidic residues" evidence="3">
    <location>
        <begin position="1"/>
        <end position="70"/>
    </location>
</feature>
<evidence type="ECO:0000313" key="6">
    <source>
        <dbReference type="Proteomes" id="UP000324800"/>
    </source>
</evidence>
<dbReference type="PANTHER" id="PTHR45911">
    <property type="entry name" value="C2 DOMAIN-CONTAINING PROTEIN"/>
    <property type="match status" value="1"/>
</dbReference>
<evidence type="ECO:0000313" key="5">
    <source>
        <dbReference type="EMBL" id="KAA6314809.1"/>
    </source>
</evidence>
<feature type="region of interest" description="Disordered" evidence="3">
    <location>
        <begin position="1"/>
        <end position="107"/>
    </location>
</feature>
<comment type="caution">
    <text evidence="5">The sequence shown here is derived from an EMBL/GenBank/DDBJ whole genome shotgun (WGS) entry which is preliminary data.</text>
</comment>
<dbReference type="Gene3D" id="2.60.40.150">
    <property type="entry name" value="C2 domain"/>
    <property type="match status" value="1"/>
</dbReference>
<dbReference type="GO" id="GO:0046872">
    <property type="term" value="F:metal ion binding"/>
    <property type="evidence" value="ECO:0007669"/>
    <property type="project" value="UniProtKB-KW"/>
</dbReference>
<dbReference type="SUPFAM" id="SSF49562">
    <property type="entry name" value="C2 domain (Calcium/lipid-binding domain, CaLB)"/>
    <property type="match status" value="1"/>
</dbReference>
<gene>
    <name evidence="5" type="ORF">EZS28_055520</name>
</gene>
<organism evidence="5 6">
    <name type="scientific">Streblomastix strix</name>
    <dbReference type="NCBI Taxonomy" id="222440"/>
    <lineage>
        <taxon>Eukaryota</taxon>
        <taxon>Metamonada</taxon>
        <taxon>Preaxostyla</taxon>
        <taxon>Oxymonadida</taxon>
        <taxon>Streblomastigidae</taxon>
        <taxon>Streblomastix</taxon>
    </lineage>
</organism>
<feature type="domain" description="C2" evidence="4">
    <location>
        <begin position="95"/>
        <end position="199"/>
    </location>
</feature>
<dbReference type="PRINTS" id="PR00360">
    <property type="entry name" value="C2DOMAIN"/>
</dbReference>
<dbReference type="InterPro" id="IPR035892">
    <property type="entry name" value="C2_domain_sf"/>
</dbReference>
<feature type="non-terminal residue" evidence="5">
    <location>
        <position position="1"/>
    </location>
</feature>
<evidence type="ECO:0000256" key="1">
    <source>
        <dbReference type="ARBA" id="ARBA00022723"/>
    </source>
</evidence>
<dbReference type="Proteomes" id="UP000324800">
    <property type="component" value="Unassembled WGS sequence"/>
</dbReference>
<feature type="non-terminal residue" evidence="5">
    <location>
        <position position="199"/>
    </location>
</feature>
<reference evidence="5 6" key="1">
    <citation type="submission" date="2019-03" db="EMBL/GenBank/DDBJ databases">
        <title>Single cell metagenomics reveals metabolic interactions within the superorganism composed of flagellate Streblomastix strix and complex community of Bacteroidetes bacteria on its surface.</title>
        <authorList>
            <person name="Treitli S.C."/>
            <person name="Kolisko M."/>
            <person name="Husnik F."/>
            <person name="Keeling P."/>
            <person name="Hampl V."/>
        </authorList>
    </citation>
    <scope>NUCLEOTIDE SEQUENCE [LARGE SCALE GENOMIC DNA]</scope>
    <source>
        <strain evidence="5">ST1C</strain>
    </source>
</reference>
<keyword evidence="1" id="KW-0479">Metal-binding</keyword>
<dbReference type="OrthoDB" id="67700at2759"/>
<dbReference type="InterPro" id="IPR000008">
    <property type="entry name" value="C2_dom"/>
</dbReference>
<dbReference type="SMART" id="SM00239">
    <property type="entry name" value="C2"/>
    <property type="match status" value="1"/>
</dbReference>
<evidence type="ECO:0000256" key="3">
    <source>
        <dbReference type="SAM" id="MobiDB-lite"/>
    </source>
</evidence>
<evidence type="ECO:0000259" key="4">
    <source>
        <dbReference type="PROSITE" id="PS50004"/>
    </source>
</evidence>
<proteinExistence type="predicted"/>
<dbReference type="Pfam" id="PF00168">
    <property type="entry name" value="C2"/>
    <property type="match status" value="1"/>
</dbReference>
<evidence type="ECO:0000256" key="2">
    <source>
        <dbReference type="ARBA" id="ARBA00022837"/>
    </source>
</evidence>
<sequence>KGLHEKEIEDLNRQKLEEEERKRKEKEEQQLKRQRVKEAQEKSQQRMEELKRKREEQKQEEERQLEERKNALMRTAAEAPLDATVERKFEPKKRSKKPKRDDDEYDPRLYVKGQVQVKVVKCTNLLKSDLIGKNDPYVVVSIGEQKFKTPTVRNTLNPEYNEKFVLDYDPAKNDAKRVKIQVWDNDRFRKDDLVGEVDV</sequence>
<dbReference type="AlphaFoldDB" id="A0A5J4Q1D5"/>
<dbReference type="PROSITE" id="PS50004">
    <property type="entry name" value="C2"/>
    <property type="match status" value="1"/>
</dbReference>
<dbReference type="CDD" id="cd00030">
    <property type="entry name" value="C2"/>
    <property type="match status" value="1"/>
</dbReference>
<dbReference type="EMBL" id="SNRW01047695">
    <property type="protein sequence ID" value="KAA6314809.1"/>
    <property type="molecule type" value="Genomic_DNA"/>
</dbReference>
<name>A0A5J4Q1D5_9EUKA</name>